<keyword evidence="7" id="KW-0067">ATP-binding</keyword>
<dbReference type="Proteomes" id="UP001157418">
    <property type="component" value="Unassembled WGS sequence"/>
</dbReference>
<dbReference type="GO" id="GO:0005634">
    <property type="term" value="C:nucleus"/>
    <property type="evidence" value="ECO:0007669"/>
    <property type="project" value="TreeGrafter"/>
</dbReference>
<evidence type="ECO:0000259" key="9">
    <source>
        <dbReference type="PROSITE" id="PS50011"/>
    </source>
</evidence>
<dbReference type="PANTHER" id="PTHR45646">
    <property type="entry name" value="SERINE/THREONINE-PROTEIN KINASE DOA-RELATED"/>
    <property type="match status" value="1"/>
</dbReference>
<evidence type="ECO:0000256" key="6">
    <source>
        <dbReference type="ARBA" id="ARBA00022801"/>
    </source>
</evidence>
<dbReference type="PANTHER" id="PTHR45646:SF11">
    <property type="entry name" value="SERINE_THREONINE-PROTEIN KINASE DOA"/>
    <property type="match status" value="1"/>
</dbReference>
<evidence type="ECO:0000256" key="3">
    <source>
        <dbReference type="ARBA" id="ARBA00022679"/>
    </source>
</evidence>
<feature type="domain" description="Protein kinase" evidence="9">
    <location>
        <begin position="1"/>
        <end position="308"/>
    </location>
</feature>
<protein>
    <recommendedName>
        <fullName evidence="9">Protein kinase domain-containing protein</fullName>
    </recommendedName>
</protein>
<keyword evidence="3" id="KW-0808">Transferase</keyword>
<dbReference type="InterPro" id="IPR011009">
    <property type="entry name" value="Kinase-like_dom_sf"/>
</dbReference>
<gene>
    <name evidence="10" type="ORF">LVIROSA_LOCUS21375</name>
</gene>
<comment type="similarity">
    <text evidence="1">Belongs to the glycosyl hydrolase 32 family.</text>
</comment>
<organism evidence="10 11">
    <name type="scientific">Lactuca virosa</name>
    <dbReference type="NCBI Taxonomy" id="75947"/>
    <lineage>
        <taxon>Eukaryota</taxon>
        <taxon>Viridiplantae</taxon>
        <taxon>Streptophyta</taxon>
        <taxon>Embryophyta</taxon>
        <taxon>Tracheophyta</taxon>
        <taxon>Spermatophyta</taxon>
        <taxon>Magnoliopsida</taxon>
        <taxon>eudicotyledons</taxon>
        <taxon>Gunneridae</taxon>
        <taxon>Pentapetalae</taxon>
        <taxon>asterids</taxon>
        <taxon>campanulids</taxon>
        <taxon>Asterales</taxon>
        <taxon>Asteraceae</taxon>
        <taxon>Cichorioideae</taxon>
        <taxon>Cichorieae</taxon>
        <taxon>Lactucinae</taxon>
        <taxon>Lactuca</taxon>
    </lineage>
</organism>
<dbReference type="InterPro" id="IPR013148">
    <property type="entry name" value="Glyco_hydro_32_N"/>
</dbReference>
<proteinExistence type="inferred from homology"/>
<keyword evidence="2" id="KW-0723">Serine/threonine-protein kinase</keyword>
<dbReference type="GO" id="GO:0004674">
    <property type="term" value="F:protein serine/threonine kinase activity"/>
    <property type="evidence" value="ECO:0007669"/>
    <property type="project" value="UniProtKB-KW"/>
</dbReference>
<keyword evidence="6" id="KW-0378">Hydrolase</keyword>
<dbReference type="SUPFAM" id="SSF56112">
    <property type="entry name" value="Protein kinase-like (PK-like)"/>
    <property type="match status" value="1"/>
</dbReference>
<sequence>MTPRRGVKPDNFRDPSTACRGKDGHWRVVVGGLNSNLRVAILYRSKDFVHWSLHDEPLNFGKNTNIWECPDFYPMSINSRDGIENSTIRINLKYVLKANFKSHDYYTIGSYDADKEKFLPDDKALLSFLADMHSLGLIHIGLKSENILLVSSDYLKLPIYKRTSQGETHFKCLPKSSEIKLIDFGSIAYHNKKHSSIVSTRHYRAPEGEALFQTHERVLGALPEHMVQRANQGAEKYFRRSKLKWPEGVVSRESIRAVRKLDHLKNMISGCVSYGGLRSCIVDLLYGLLKFDPEERLTVEEALDHPFFRNTSD</sequence>
<keyword evidence="8" id="KW-0326">Glycosidase</keyword>
<dbReference type="EMBL" id="CAKMRJ010004036">
    <property type="protein sequence ID" value="CAH1434895.1"/>
    <property type="molecule type" value="Genomic_DNA"/>
</dbReference>
<comment type="caution">
    <text evidence="10">The sequence shown here is derived from an EMBL/GenBank/DDBJ whole genome shotgun (WGS) entry which is preliminary data.</text>
</comment>
<keyword evidence="4" id="KW-0547">Nucleotide-binding</keyword>
<dbReference type="GO" id="GO:0016798">
    <property type="term" value="F:hydrolase activity, acting on glycosyl bonds"/>
    <property type="evidence" value="ECO:0007669"/>
    <property type="project" value="UniProtKB-KW"/>
</dbReference>
<evidence type="ECO:0000256" key="5">
    <source>
        <dbReference type="ARBA" id="ARBA00022777"/>
    </source>
</evidence>
<evidence type="ECO:0000256" key="8">
    <source>
        <dbReference type="ARBA" id="ARBA00023295"/>
    </source>
</evidence>
<dbReference type="SUPFAM" id="SSF75005">
    <property type="entry name" value="Arabinanase/levansucrase/invertase"/>
    <property type="match status" value="1"/>
</dbReference>
<dbReference type="PROSITE" id="PS50011">
    <property type="entry name" value="PROTEIN_KINASE_DOM"/>
    <property type="match status" value="1"/>
</dbReference>
<evidence type="ECO:0000256" key="7">
    <source>
        <dbReference type="ARBA" id="ARBA00022840"/>
    </source>
</evidence>
<dbReference type="AlphaFoldDB" id="A0AAU9ND88"/>
<name>A0AAU9ND88_9ASTR</name>
<dbReference type="InterPro" id="IPR000719">
    <property type="entry name" value="Prot_kinase_dom"/>
</dbReference>
<dbReference type="GO" id="GO:0005524">
    <property type="term" value="F:ATP binding"/>
    <property type="evidence" value="ECO:0007669"/>
    <property type="project" value="UniProtKB-KW"/>
</dbReference>
<reference evidence="10 11" key="1">
    <citation type="submission" date="2022-01" db="EMBL/GenBank/DDBJ databases">
        <authorList>
            <person name="Xiong W."/>
            <person name="Schranz E."/>
        </authorList>
    </citation>
    <scope>NUCLEOTIDE SEQUENCE [LARGE SCALE GENOMIC DNA]</scope>
</reference>
<keyword evidence="11" id="KW-1185">Reference proteome</keyword>
<evidence type="ECO:0000256" key="2">
    <source>
        <dbReference type="ARBA" id="ARBA00022527"/>
    </source>
</evidence>
<dbReference type="InterPro" id="IPR051175">
    <property type="entry name" value="CLK_kinases"/>
</dbReference>
<dbReference type="Pfam" id="PF00069">
    <property type="entry name" value="Pkinase"/>
    <property type="match status" value="1"/>
</dbReference>
<evidence type="ECO:0000313" key="10">
    <source>
        <dbReference type="EMBL" id="CAH1434895.1"/>
    </source>
</evidence>
<dbReference type="SMART" id="SM00220">
    <property type="entry name" value="S_TKc"/>
    <property type="match status" value="1"/>
</dbReference>
<accession>A0AAU9ND88</accession>
<evidence type="ECO:0000256" key="1">
    <source>
        <dbReference type="ARBA" id="ARBA00009902"/>
    </source>
</evidence>
<keyword evidence="5" id="KW-0418">Kinase</keyword>
<dbReference type="Gene3D" id="2.115.10.20">
    <property type="entry name" value="Glycosyl hydrolase domain, family 43"/>
    <property type="match status" value="1"/>
</dbReference>
<dbReference type="Gene3D" id="1.10.510.10">
    <property type="entry name" value="Transferase(Phosphotransferase) domain 1"/>
    <property type="match status" value="2"/>
</dbReference>
<dbReference type="Pfam" id="PF00251">
    <property type="entry name" value="Glyco_hydro_32N"/>
    <property type="match status" value="1"/>
</dbReference>
<evidence type="ECO:0000313" key="11">
    <source>
        <dbReference type="Proteomes" id="UP001157418"/>
    </source>
</evidence>
<dbReference type="InterPro" id="IPR023296">
    <property type="entry name" value="Glyco_hydro_beta-prop_sf"/>
</dbReference>
<evidence type="ECO:0000256" key="4">
    <source>
        <dbReference type="ARBA" id="ARBA00022741"/>
    </source>
</evidence>